<dbReference type="SMR" id="A0A379BSR2"/>
<protein>
    <recommendedName>
        <fullName evidence="7 8">Glutamate racemase</fullName>
        <ecNumber evidence="2 8">5.1.1.3</ecNumber>
    </recommendedName>
</protein>
<feature type="binding site" evidence="8">
    <location>
        <begin position="185"/>
        <end position="186"/>
    </location>
    <ligand>
        <name>substrate</name>
    </ligand>
</feature>
<dbReference type="OMA" id="LDFFKPH"/>
<dbReference type="Proteomes" id="UP001214131">
    <property type="component" value="Chromosome"/>
</dbReference>
<reference evidence="10" key="4">
    <citation type="submission" date="2020-11" db="EMBL/GenBank/DDBJ databases">
        <title>Antibiotic susceptibility profiles of Pediococcus pentosaceus from various origins and their implications for the safety assessment of strains with food-technology applications.</title>
        <authorList>
            <person name="Shani N."/>
            <person name="Oberhaensli S."/>
            <person name="Arias E."/>
        </authorList>
    </citation>
    <scope>NUCLEOTIDE SEQUENCE</scope>
    <source>
        <strain evidence="10">FAM 19164</strain>
    </source>
</reference>
<gene>
    <name evidence="8 11" type="primary">murI</name>
    <name evidence="9" type="ORF">GBO79_06865</name>
    <name evidence="10" type="ORF">ITQ97_08815</name>
    <name evidence="11" type="ORF">PWB86_07770</name>
</gene>
<evidence type="ECO:0000256" key="5">
    <source>
        <dbReference type="ARBA" id="ARBA00023235"/>
    </source>
</evidence>
<proteinExistence type="inferred from homology"/>
<comment type="function">
    <text evidence="8">Provides the (R)-glutamate required for cell wall biosynthesis.</text>
</comment>
<dbReference type="FunFam" id="3.40.50.1860:FF:000002">
    <property type="entry name" value="Glutamate racemase"/>
    <property type="match status" value="1"/>
</dbReference>
<evidence type="ECO:0000313" key="14">
    <source>
        <dbReference type="Proteomes" id="UP001214131"/>
    </source>
</evidence>
<dbReference type="PROSITE" id="PS00923">
    <property type="entry name" value="ASP_GLU_RACEMASE_1"/>
    <property type="match status" value="1"/>
</dbReference>
<dbReference type="PROSITE" id="PS00924">
    <property type="entry name" value="ASP_GLU_RACEMASE_2"/>
    <property type="match status" value="1"/>
</dbReference>
<sequence length="265" mass="28976">MDNRPIGFMDSGVGGLTVVKTAQKLLPNEEIIFIGDEARMPYGPRPTAEVVEFSRQMASFLMTKNIKALVIACNTATNAALAVLQAELPIPVIGVILPGAIAANRQTKNQKIGVIATLGTIKSEAYPKALAEINTKLRAYPVACQEFVEIAEKNELHTTAAQKVMNEKLAEFRQDQIDTLILGCTHFPLLEEGIQAAVGPDVTLVDPGVETVHQLIEILTKQALQHAEGPKAQDQYYSTGNIKNFEEIARTFLNQDLRVEEVKID</sequence>
<dbReference type="GO" id="GO:0008360">
    <property type="term" value="P:regulation of cell shape"/>
    <property type="evidence" value="ECO:0007669"/>
    <property type="project" value="UniProtKB-KW"/>
</dbReference>
<dbReference type="SUPFAM" id="SSF53681">
    <property type="entry name" value="Aspartate/glutamate racemase"/>
    <property type="match status" value="2"/>
</dbReference>
<dbReference type="EMBL" id="WENB01000004">
    <property type="protein sequence ID" value="KAF0412854.1"/>
    <property type="molecule type" value="Genomic_DNA"/>
</dbReference>
<feature type="binding site" evidence="8">
    <location>
        <begin position="42"/>
        <end position="43"/>
    </location>
    <ligand>
        <name>substrate</name>
    </ligand>
</feature>
<feature type="active site" description="Proton donor/acceptor" evidence="8">
    <location>
        <position position="184"/>
    </location>
</feature>
<feature type="binding site" evidence="8">
    <location>
        <begin position="10"/>
        <end position="11"/>
    </location>
    <ligand>
        <name>substrate</name>
    </ligand>
</feature>
<dbReference type="RefSeq" id="WP_011673575.1">
    <property type="nucleotide sequence ID" value="NZ_BEWQ01000005.1"/>
</dbReference>
<keyword evidence="12" id="KW-1185">Reference proteome</keyword>
<dbReference type="EMBL" id="JADOFV010000004">
    <property type="protein sequence ID" value="MBF7127899.1"/>
    <property type="molecule type" value="Genomic_DNA"/>
</dbReference>
<evidence type="ECO:0000256" key="2">
    <source>
        <dbReference type="ARBA" id="ARBA00013090"/>
    </source>
</evidence>
<dbReference type="GO" id="GO:0008881">
    <property type="term" value="F:glutamate racemase activity"/>
    <property type="evidence" value="ECO:0007669"/>
    <property type="project" value="UniProtKB-UniRule"/>
</dbReference>
<dbReference type="Pfam" id="PF01177">
    <property type="entry name" value="Asp_Glu_race"/>
    <property type="match status" value="1"/>
</dbReference>
<evidence type="ECO:0000256" key="3">
    <source>
        <dbReference type="ARBA" id="ARBA00022960"/>
    </source>
</evidence>
<evidence type="ECO:0000256" key="1">
    <source>
        <dbReference type="ARBA" id="ARBA00001602"/>
    </source>
</evidence>
<feature type="binding site" evidence="8">
    <location>
        <begin position="74"/>
        <end position="75"/>
    </location>
    <ligand>
        <name>substrate</name>
    </ligand>
</feature>
<reference evidence="11 14" key="5">
    <citation type="submission" date="2023-02" db="EMBL/GenBank/DDBJ databases">
        <title>Comparative genomics and fermentation flavor characterization of five lactic acid bacteria reveal flavor biosynthesis metabolic pathways in fermented muskmelon puree.</title>
        <authorList>
            <person name="Yuan L."/>
            <person name="Li M."/>
            <person name="Xu X."/>
            <person name="Lao F."/>
            <person name="Wu J."/>
        </authorList>
    </citation>
    <scope>NUCLEOTIDE SEQUENCE [LARGE SCALE GENOMIC DNA]</scope>
    <source>
        <strain evidence="11 14">Ca-4</strain>
    </source>
</reference>
<comment type="similarity">
    <text evidence="8">Belongs to the aspartate/glutamate racemases family.</text>
</comment>
<evidence type="ECO:0000313" key="9">
    <source>
        <dbReference type="EMBL" id="KAF0412854.1"/>
    </source>
</evidence>
<dbReference type="PANTHER" id="PTHR21198">
    <property type="entry name" value="GLUTAMATE RACEMASE"/>
    <property type="match status" value="1"/>
</dbReference>
<reference evidence="9" key="2">
    <citation type="submission" date="2019-12" db="EMBL/GenBank/DDBJ databases">
        <title>SpeciesPrimer: A bioinformatics pipeline dedicated to the design of qPCR primers for the quantification of bacterial species.</title>
        <authorList>
            <person name="Dreier M."/>
            <person name="Berthoud H."/>
            <person name="Shani N."/>
            <person name="Wechsler D."/>
            <person name="Junier P."/>
        </authorList>
    </citation>
    <scope>NUCLEOTIDE SEQUENCE</scope>
    <source>
        <strain evidence="9">FAM13073</strain>
    </source>
</reference>
<evidence type="ECO:0000313" key="11">
    <source>
        <dbReference type="EMBL" id="WEA57084.1"/>
    </source>
</evidence>
<dbReference type="EC" id="5.1.1.3" evidence="2 8"/>
<reference evidence="9 12" key="1">
    <citation type="submission" date="2019-10" db="EMBL/GenBank/DDBJ databases">
        <authorList>
            <person name="Irmler S."/>
            <person name="Berthoud H."/>
            <person name="Roetschi A."/>
            <person name="Arias E."/>
            <person name="Shani N."/>
            <person name="Wuethrich D."/>
            <person name="Bruggmann R."/>
        </authorList>
    </citation>
    <scope>NUCLEOTIDE SEQUENCE [LARGE SCALE GENOMIC DNA]</scope>
    <source>
        <strain evidence="9 12">FAM13073</strain>
    </source>
</reference>
<dbReference type="InterPro" id="IPR033134">
    <property type="entry name" value="Asp/Glu_racemase_AS_2"/>
</dbReference>
<dbReference type="Proteomes" id="UP000743107">
    <property type="component" value="Unassembled WGS sequence"/>
</dbReference>
<keyword evidence="6 8" id="KW-0961">Cell wall biogenesis/degradation</keyword>
<dbReference type="HAMAP" id="MF_00258">
    <property type="entry name" value="Glu_racemase"/>
    <property type="match status" value="1"/>
</dbReference>
<evidence type="ECO:0000256" key="4">
    <source>
        <dbReference type="ARBA" id="ARBA00022984"/>
    </source>
</evidence>
<dbReference type="GO" id="GO:0042802">
    <property type="term" value="F:identical protein binding"/>
    <property type="evidence" value="ECO:0007669"/>
    <property type="project" value="UniProtKB-ARBA"/>
</dbReference>
<keyword evidence="5 8" id="KW-0413">Isomerase</keyword>
<dbReference type="Gene3D" id="3.40.50.1860">
    <property type="match status" value="2"/>
</dbReference>
<dbReference type="NCBIfam" id="TIGR00067">
    <property type="entry name" value="glut_race"/>
    <property type="match status" value="1"/>
</dbReference>
<keyword evidence="4 8" id="KW-0573">Peptidoglycan synthesis</keyword>
<dbReference type="GO" id="GO:0071555">
    <property type="term" value="P:cell wall organization"/>
    <property type="evidence" value="ECO:0007669"/>
    <property type="project" value="UniProtKB-KW"/>
</dbReference>
<dbReference type="InterPro" id="IPR004391">
    <property type="entry name" value="Glu_race"/>
</dbReference>
<evidence type="ECO:0000313" key="10">
    <source>
        <dbReference type="EMBL" id="MBF7127899.1"/>
    </source>
</evidence>
<organism evidence="10 13">
    <name type="scientific">Pediococcus pentosaceus</name>
    <dbReference type="NCBI Taxonomy" id="1255"/>
    <lineage>
        <taxon>Bacteria</taxon>
        <taxon>Bacillati</taxon>
        <taxon>Bacillota</taxon>
        <taxon>Bacilli</taxon>
        <taxon>Lactobacillales</taxon>
        <taxon>Lactobacillaceae</taxon>
        <taxon>Pediococcus</taxon>
    </lineage>
</organism>
<accession>A0A379BSR2</accession>
<comment type="catalytic activity">
    <reaction evidence="1 8">
        <text>L-glutamate = D-glutamate</text>
        <dbReference type="Rhea" id="RHEA:12813"/>
        <dbReference type="ChEBI" id="CHEBI:29985"/>
        <dbReference type="ChEBI" id="CHEBI:29986"/>
        <dbReference type="EC" id="5.1.1.3"/>
    </reaction>
</comment>
<evidence type="ECO:0000256" key="8">
    <source>
        <dbReference type="HAMAP-Rule" id="MF_00258"/>
    </source>
</evidence>
<dbReference type="AlphaFoldDB" id="A0A379BSR2"/>
<name>A0A379BSR2_PEDPE</name>
<keyword evidence="3 8" id="KW-0133">Cell shape</keyword>
<dbReference type="EMBL" id="CP118739">
    <property type="protein sequence ID" value="WEA57084.1"/>
    <property type="molecule type" value="Genomic_DNA"/>
</dbReference>
<dbReference type="PANTHER" id="PTHR21198:SF2">
    <property type="entry name" value="GLUTAMATE RACEMASE"/>
    <property type="match status" value="1"/>
</dbReference>
<evidence type="ECO:0000256" key="6">
    <source>
        <dbReference type="ARBA" id="ARBA00023316"/>
    </source>
</evidence>
<dbReference type="InterPro" id="IPR018187">
    <property type="entry name" value="Asp/Glu_racemase_AS_1"/>
</dbReference>
<evidence type="ECO:0000313" key="13">
    <source>
        <dbReference type="Proteomes" id="UP000743107"/>
    </source>
</evidence>
<dbReference type="InterPro" id="IPR001920">
    <property type="entry name" value="Asp/Glu_race"/>
</dbReference>
<dbReference type="GO" id="GO:0009252">
    <property type="term" value="P:peptidoglycan biosynthetic process"/>
    <property type="evidence" value="ECO:0007669"/>
    <property type="project" value="UniProtKB-UniRule"/>
</dbReference>
<feature type="active site" description="Proton donor/acceptor" evidence="8">
    <location>
        <position position="73"/>
    </location>
</feature>
<dbReference type="InterPro" id="IPR015942">
    <property type="entry name" value="Asp/Glu/hydantoin_racemase"/>
</dbReference>
<dbReference type="GeneID" id="33061810"/>
<dbReference type="Proteomes" id="UP000472573">
    <property type="component" value="Unassembled WGS sequence"/>
</dbReference>
<evidence type="ECO:0000256" key="7">
    <source>
        <dbReference type="ARBA" id="ARBA00070053"/>
    </source>
</evidence>
<reference evidence="12" key="3">
    <citation type="submission" date="2020-03" db="EMBL/GenBank/DDBJ databases">
        <title>SpeciesPrimer: A bioinformatics pipeline dedicated to the design of qPCR primers for the quantification of bacterial species.</title>
        <authorList>
            <person name="Dreier M."/>
            <person name="Berthoud H."/>
            <person name="Shani N."/>
            <person name="Wechsler D."/>
            <person name="Junier P."/>
        </authorList>
    </citation>
    <scope>NUCLEOTIDE SEQUENCE [LARGE SCALE GENOMIC DNA]</scope>
    <source>
        <strain evidence="12">FAM13073</strain>
    </source>
</reference>
<comment type="pathway">
    <text evidence="8">Cell wall biogenesis; peptidoglycan biosynthesis.</text>
</comment>
<evidence type="ECO:0000313" key="12">
    <source>
        <dbReference type="Proteomes" id="UP000472573"/>
    </source>
</evidence>